<evidence type="ECO:0000256" key="10">
    <source>
        <dbReference type="ARBA" id="ARBA00023004"/>
    </source>
</evidence>
<dbReference type="Proteomes" id="UP000824988">
    <property type="component" value="Chromosome"/>
</dbReference>
<keyword evidence="8" id="KW-0249">Electron transport</keyword>
<evidence type="ECO:0000256" key="7">
    <source>
        <dbReference type="ARBA" id="ARBA00022723"/>
    </source>
</evidence>
<organism evidence="14 15">
    <name type="scientific">Methylogaea oryzae</name>
    <dbReference type="NCBI Taxonomy" id="1295382"/>
    <lineage>
        <taxon>Bacteria</taxon>
        <taxon>Pseudomonadati</taxon>
        <taxon>Pseudomonadota</taxon>
        <taxon>Gammaproteobacteria</taxon>
        <taxon>Methylococcales</taxon>
        <taxon>Methylococcaceae</taxon>
        <taxon>Methylogaea</taxon>
    </lineage>
</organism>
<evidence type="ECO:0000256" key="3">
    <source>
        <dbReference type="ARBA" id="ARBA00022448"/>
    </source>
</evidence>
<dbReference type="PRINTS" id="PR00161">
    <property type="entry name" value="NIHGNASECYTB"/>
</dbReference>
<dbReference type="GO" id="GO:0009055">
    <property type="term" value="F:electron transfer activity"/>
    <property type="evidence" value="ECO:0007669"/>
    <property type="project" value="InterPro"/>
</dbReference>
<evidence type="ECO:0000313" key="15">
    <source>
        <dbReference type="Proteomes" id="UP000824988"/>
    </source>
</evidence>
<dbReference type="PROSITE" id="PS00883">
    <property type="entry name" value="NI_HGENASE_CYTB_2"/>
    <property type="match status" value="1"/>
</dbReference>
<dbReference type="PANTHER" id="PTHR30485">
    <property type="entry name" value="NI/FE-HYDROGENASE 1 B-TYPE CYTOCHROME SUBUNIT"/>
    <property type="match status" value="1"/>
</dbReference>
<dbReference type="GO" id="GO:0005506">
    <property type="term" value="F:iron ion binding"/>
    <property type="evidence" value="ECO:0007669"/>
    <property type="project" value="InterPro"/>
</dbReference>
<evidence type="ECO:0000256" key="8">
    <source>
        <dbReference type="ARBA" id="ARBA00022982"/>
    </source>
</evidence>
<comment type="subcellular location">
    <subcellularLocation>
        <location evidence="1">Cell membrane</location>
        <topology evidence="1">Multi-pass membrane protein</topology>
    </subcellularLocation>
</comment>
<comment type="similarity">
    <text evidence="2">Belongs to the HupC/HyaC/HydC family.</text>
</comment>
<dbReference type="GO" id="GO:0022904">
    <property type="term" value="P:respiratory electron transport chain"/>
    <property type="evidence" value="ECO:0007669"/>
    <property type="project" value="InterPro"/>
</dbReference>
<evidence type="ECO:0000256" key="9">
    <source>
        <dbReference type="ARBA" id="ARBA00022989"/>
    </source>
</evidence>
<reference evidence="14" key="1">
    <citation type="submission" date="2019-06" db="EMBL/GenBank/DDBJ databases">
        <title>Complete genome sequence of Methylogaea oryzae strain JCM16910.</title>
        <authorList>
            <person name="Asakawa S."/>
        </authorList>
    </citation>
    <scope>NUCLEOTIDE SEQUENCE</scope>
    <source>
        <strain evidence="14">E10</strain>
    </source>
</reference>
<keyword evidence="15" id="KW-1185">Reference proteome</keyword>
<dbReference type="Gene3D" id="1.20.950.20">
    <property type="entry name" value="Transmembrane di-heme cytochromes, Chain C"/>
    <property type="match status" value="1"/>
</dbReference>
<proteinExistence type="inferred from homology"/>
<keyword evidence="9 12" id="KW-1133">Transmembrane helix</keyword>
<evidence type="ECO:0000256" key="11">
    <source>
        <dbReference type="ARBA" id="ARBA00023136"/>
    </source>
</evidence>
<sequence length="226" mass="25338">MSNVLSLPDRIYVYEKPVRLWHWLNAAAIVALMATGWLIAHPPLAGGGEASGHFLMGYIRFAHFSAGYILAIGLIGRAYWALVGNRYARELFAPAVHDPRWWSGLWHELLWYAFLVQEPRKHAGHNPLAGLAMFLFYVLGGLFMIASGFALYGEGAGGWAATAFGWLLPALGGSQQVHSLHHLGMWYLLVFTLTHIYVAVREQHLSRQTVASTMVDGWRVWKDDRP</sequence>
<accession>A0A8D4VME8</accession>
<feature type="transmembrane region" description="Helical" evidence="12">
    <location>
        <begin position="183"/>
        <end position="200"/>
    </location>
</feature>
<feature type="transmembrane region" description="Helical" evidence="12">
    <location>
        <begin position="20"/>
        <end position="40"/>
    </location>
</feature>
<keyword evidence="7" id="KW-0479">Metal-binding</keyword>
<evidence type="ECO:0000256" key="5">
    <source>
        <dbReference type="ARBA" id="ARBA00022617"/>
    </source>
</evidence>
<dbReference type="InterPro" id="IPR016174">
    <property type="entry name" value="Di-haem_cyt_TM"/>
</dbReference>
<keyword evidence="6 12" id="KW-0812">Transmembrane</keyword>
<evidence type="ECO:0000259" key="13">
    <source>
        <dbReference type="Pfam" id="PF01292"/>
    </source>
</evidence>
<dbReference type="GO" id="GO:0005886">
    <property type="term" value="C:plasma membrane"/>
    <property type="evidence" value="ECO:0007669"/>
    <property type="project" value="UniProtKB-SubCell"/>
</dbReference>
<dbReference type="InterPro" id="IPR011577">
    <property type="entry name" value="Cyt_b561_bac/Ni-Hgenase"/>
</dbReference>
<dbReference type="EMBL" id="AP019782">
    <property type="protein sequence ID" value="BBL70177.1"/>
    <property type="molecule type" value="Genomic_DNA"/>
</dbReference>
<dbReference type="RefSeq" id="WP_054774753.1">
    <property type="nucleotide sequence ID" value="NZ_AP019782.1"/>
</dbReference>
<protein>
    <submittedName>
        <fullName evidence="14">Ni/Fe-hydrogenase, b-type cytochrome subunit</fullName>
    </submittedName>
</protein>
<dbReference type="AlphaFoldDB" id="A0A8D4VME8"/>
<keyword evidence="5" id="KW-0349">Heme</keyword>
<keyword evidence="3" id="KW-0813">Transport</keyword>
<keyword evidence="10" id="KW-0408">Iron</keyword>
<feature type="transmembrane region" description="Helical" evidence="12">
    <location>
        <begin position="128"/>
        <end position="152"/>
    </location>
</feature>
<dbReference type="Pfam" id="PF01292">
    <property type="entry name" value="Ni_hydr_CYTB"/>
    <property type="match status" value="1"/>
</dbReference>
<feature type="transmembrane region" description="Helical" evidence="12">
    <location>
        <begin position="61"/>
        <end position="80"/>
    </location>
</feature>
<keyword evidence="4" id="KW-1003">Cell membrane</keyword>
<feature type="domain" description="Cytochrome b561 bacterial/Ni-hydrogenase" evidence="13">
    <location>
        <begin position="13"/>
        <end position="217"/>
    </location>
</feature>
<evidence type="ECO:0000256" key="2">
    <source>
        <dbReference type="ARBA" id="ARBA00008622"/>
    </source>
</evidence>
<name>A0A8D4VME8_9GAMM</name>
<dbReference type="NCBIfam" id="TIGR02125">
    <property type="entry name" value="CytB-hydogenase"/>
    <property type="match status" value="1"/>
</dbReference>
<evidence type="ECO:0000256" key="12">
    <source>
        <dbReference type="SAM" id="Phobius"/>
    </source>
</evidence>
<evidence type="ECO:0000313" key="14">
    <source>
        <dbReference type="EMBL" id="BBL70177.1"/>
    </source>
</evidence>
<dbReference type="SUPFAM" id="SSF81342">
    <property type="entry name" value="Transmembrane di-heme cytochromes"/>
    <property type="match status" value="1"/>
</dbReference>
<keyword evidence="11 12" id="KW-0472">Membrane</keyword>
<dbReference type="PANTHER" id="PTHR30485:SF0">
    <property type="entry name" value="NI_FE-HYDROGENASE 1 B-TYPE CYTOCHROME SUBUNIT-RELATED"/>
    <property type="match status" value="1"/>
</dbReference>
<dbReference type="InterPro" id="IPR000516">
    <property type="entry name" value="Ni-dep_Hydgase_cyt-B"/>
</dbReference>
<dbReference type="GO" id="GO:0020037">
    <property type="term" value="F:heme binding"/>
    <property type="evidence" value="ECO:0007669"/>
    <property type="project" value="TreeGrafter"/>
</dbReference>
<dbReference type="KEGG" id="moz:MoryE10_07830"/>
<evidence type="ECO:0000256" key="1">
    <source>
        <dbReference type="ARBA" id="ARBA00004651"/>
    </source>
</evidence>
<gene>
    <name evidence="14" type="ORF">MoryE10_07830</name>
</gene>
<dbReference type="InterPro" id="IPR051542">
    <property type="entry name" value="Hydrogenase_cytochrome"/>
</dbReference>
<evidence type="ECO:0000256" key="4">
    <source>
        <dbReference type="ARBA" id="ARBA00022475"/>
    </source>
</evidence>
<evidence type="ECO:0000256" key="6">
    <source>
        <dbReference type="ARBA" id="ARBA00022692"/>
    </source>
</evidence>